<proteinExistence type="predicted"/>
<evidence type="ECO:0000313" key="1">
    <source>
        <dbReference type="Ensembl" id="ENSCCNP00000022031.1"/>
    </source>
</evidence>
<organism evidence="1">
    <name type="scientific">Castor canadensis</name>
    <name type="common">American beaver</name>
    <dbReference type="NCBI Taxonomy" id="51338"/>
    <lineage>
        <taxon>Eukaryota</taxon>
        <taxon>Metazoa</taxon>
        <taxon>Chordata</taxon>
        <taxon>Craniata</taxon>
        <taxon>Vertebrata</taxon>
        <taxon>Euteleostomi</taxon>
        <taxon>Mammalia</taxon>
        <taxon>Eutheria</taxon>
        <taxon>Euarchontoglires</taxon>
        <taxon>Glires</taxon>
        <taxon>Rodentia</taxon>
        <taxon>Castorimorpha</taxon>
        <taxon>Castoridae</taxon>
        <taxon>Castor</taxon>
    </lineage>
</organism>
<sequence>MLARRPRDPLQAVRRRSQELKLQVDSLLSESQLQGALEPNKRRDIYQRKEEERNVLDKITHQLQQLAMGLSQENTTEYGSFLSFPCFFL</sequence>
<protein>
    <submittedName>
        <fullName evidence="1">Uncharacterized protein</fullName>
    </submittedName>
</protein>
<reference evidence="1" key="1">
    <citation type="submission" date="2023-09" db="UniProtKB">
        <authorList>
            <consortium name="Ensembl"/>
        </authorList>
    </citation>
    <scope>IDENTIFICATION</scope>
</reference>
<dbReference type="Ensembl" id="ENSCCNT00000028266.1">
    <property type="protein sequence ID" value="ENSCCNP00000022031.1"/>
    <property type="gene ID" value="ENSCCNG00000021726.1"/>
</dbReference>
<accession>A0A8C0XEL0</accession>
<dbReference type="AlphaFoldDB" id="A0A8C0XEL0"/>
<name>A0A8C0XEL0_CASCN</name>